<organism evidence="2 3">
    <name type="scientific">Armillaria novae-zelandiae</name>
    <dbReference type="NCBI Taxonomy" id="153914"/>
    <lineage>
        <taxon>Eukaryota</taxon>
        <taxon>Fungi</taxon>
        <taxon>Dikarya</taxon>
        <taxon>Basidiomycota</taxon>
        <taxon>Agaricomycotina</taxon>
        <taxon>Agaricomycetes</taxon>
        <taxon>Agaricomycetidae</taxon>
        <taxon>Agaricales</taxon>
        <taxon>Marasmiineae</taxon>
        <taxon>Physalacriaceae</taxon>
        <taxon>Armillaria</taxon>
    </lineage>
</organism>
<gene>
    <name evidence="2" type="ORF">IW261DRAFT_1597240</name>
</gene>
<dbReference type="AlphaFoldDB" id="A0AA39U6A6"/>
<dbReference type="EMBL" id="JAUEPR010000049">
    <property type="protein sequence ID" value="KAK0471599.1"/>
    <property type="molecule type" value="Genomic_DNA"/>
</dbReference>
<evidence type="ECO:0000256" key="1">
    <source>
        <dbReference type="SAM" id="Phobius"/>
    </source>
</evidence>
<reference evidence="2" key="1">
    <citation type="submission" date="2023-06" db="EMBL/GenBank/DDBJ databases">
        <authorList>
            <consortium name="Lawrence Berkeley National Laboratory"/>
            <person name="Ahrendt S."/>
            <person name="Sahu N."/>
            <person name="Indic B."/>
            <person name="Wong-Bajracharya J."/>
            <person name="Merenyi Z."/>
            <person name="Ke H.-M."/>
            <person name="Monk M."/>
            <person name="Kocsube S."/>
            <person name="Drula E."/>
            <person name="Lipzen A."/>
            <person name="Balint B."/>
            <person name="Henrissat B."/>
            <person name="Andreopoulos B."/>
            <person name="Martin F.M."/>
            <person name="Harder C.B."/>
            <person name="Rigling D."/>
            <person name="Ford K.L."/>
            <person name="Foster G.D."/>
            <person name="Pangilinan J."/>
            <person name="Papanicolaou A."/>
            <person name="Barry K."/>
            <person name="LaButti K."/>
            <person name="Viragh M."/>
            <person name="Koriabine M."/>
            <person name="Yan M."/>
            <person name="Riley R."/>
            <person name="Champramary S."/>
            <person name="Plett K.L."/>
            <person name="Tsai I.J."/>
            <person name="Slot J."/>
            <person name="Sipos G."/>
            <person name="Plett J."/>
            <person name="Nagy L.G."/>
            <person name="Grigoriev I.V."/>
        </authorList>
    </citation>
    <scope>NUCLEOTIDE SEQUENCE</scope>
    <source>
        <strain evidence="2">ICMP 16352</strain>
    </source>
</reference>
<keyword evidence="1" id="KW-0812">Transmembrane</keyword>
<comment type="caution">
    <text evidence="2">The sequence shown here is derived from an EMBL/GenBank/DDBJ whole genome shotgun (WGS) entry which is preliminary data.</text>
</comment>
<name>A0AA39U6A6_9AGAR</name>
<proteinExistence type="predicted"/>
<accession>A0AA39U6A6</accession>
<feature type="non-terminal residue" evidence="2">
    <location>
        <position position="205"/>
    </location>
</feature>
<keyword evidence="1" id="KW-0472">Membrane</keyword>
<protein>
    <submittedName>
        <fullName evidence="2">Uncharacterized protein</fullName>
    </submittedName>
</protein>
<feature type="transmembrane region" description="Helical" evidence="1">
    <location>
        <begin position="115"/>
        <end position="138"/>
    </location>
</feature>
<keyword evidence="1" id="KW-1133">Transmembrane helix</keyword>
<keyword evidence="3" id="KW-1185">Reference proteome</keyword>
<evidence type="ECO:0000313" key="3">
    <source>
        <dbReference type="Proteomes" id="UP001175227"/>
    </source>
</evidence>
<sequence>MDYSFNTPQNLPLTNMNTGSQGNPSLGANIPARPTVSPLVPDSTFFDVLRIYRSSVKRTAAMYSSSPQSMRWIYYGTMLLNILALWVMYMFSTATFSLFGYFITSLAPSPVDSSAFFTACVLGALIVSPVWLLLIWVVSRTTIPVDTVSTGVRKTCHGVAFQVFFFAVVVATMTANVVVGVIVKEGNTCLDWVHAARAGASGAGL</sequence>
<evidence type="ECO:0000313" key="2">
    <source>
        <dbReference type="EMBL" id="KAK0471599.1"/>
    </source>
</evidence>
<dbReference type="Proteomes" id="UP001175227">
    <property type="component" value="Unassembled WGS sequence"/>
</dbReference>
<feature type="transmembrane region" description="Helical" evidence="1">
    <location>
        <begin position="72"/>
        <end position="103"/>
    </location>
</feature>
<feature type="transmembrane region" description="Helical" evidence="1">
    <location>
        <begin position="159"/>
        <end position="183"/>
    </location>
</feature>